<proteinExistence type="predicted"/>
<dbReference type="KEGG" id="ssun:H9Q77_13880"/>
<dbReference type="EMBL" id="CP060633">
    <property type="protein sequence ID" value="QNM02147.1"/>
    <property type="molecule type" value="Genomic_DNA"/>
</dbReference>
<dbReference type="Proteomes" id="UP000515981">
    <property type="component" value="Chromosome"/>
</dbReference>
<sequence length="64" mass="7101">MGGAVPDHGKCPICAGSWGMPNLCRIMGNARSCAGTREIPVAVPDYGKWRNEAESSREWYFERK</sequence>
<evidence type="ECO:0000313" key="2">
    <source>
        <dbReference type="Proteomes" id="UP000515981"/>
    </source>
</evidence>
<accession>A0A7G9FUB5</accession>
<evidence type="ECO:0000313" key="1">
    <source>
        <dbReference type="EMBL" id="QNM02147.1"/>
    </source>
</evidence>
<protein>
    <submittedName>
        <fullName evidence="1">Uncharacterized protein</fullName>
    </submittedName>
</protein>
<name>A0A7G9FUB5_9FIRM</name>
<dbReference type="RefSeq" id="WP_249325937.1">
    <property type="nucleotide sequence ID" value="NZ_CP060633.1"/>
</dbReference>
<keyword evidence="2" id="KW-1185">Reference proteome</keyword>
<dbReference type="AlphaFoldDB" id="A0A7G9FUB5"/>
<reference evidence="1 2" key="1">
    <citation type="submission" date="2020-08" db="EMBL/GenBank/DDBJ databases">
        <authorList>
            <person name="Liu C."/>
            <person name="Sun Q."/>
        </authorList>
    </citation>
    <scope>NUCLEOTIDE SEQUENCE [LARGE SCALE GENOMIC DNA]</scope>
    <source>
        <strain evidence="1 2">NSJ-8</strain>
    </source>
</reference>
<gene>
    <name evidence="1" type="ORF">H9Q77_13880</name>
</gene>
<organism evidence="1 2">
    <name type="scientific">Simiaoa sunii</name>
    <dbReference type="NCBI Taxonomy" id="2763672"/>
    <lineage>
        <taxon>Bacteria</taxon>
        <taxon>Bacillati</taxon>
        <taxon>Bacillota</taxon>
        <taxon>Clostridia</taxon>
        <taxon>Lachnospirales</taxon>
        <taxon>Lachnospiraceae</taxon>
        <taxon>Simiaoa</taxon>
    </lineage>
</organism>